<dbReference type="Proteomes" id="UP000256964">
    <property type="component" value="Unassembled WGS sequence"/>
</dbReference>
<keyword evidence="7" id="KW-1185">Reference proteome</keyword>
<sequence>MSAPPHNMTSRNLYTSPSRAPIICGSYPAVAPPQLRTCEWCSKAPRELRRCAACNTALYCDRECQKAAWKRHKTSCKVIANTVTGQPHEKFVLAELRRIGFSSLADFSEALADFKEAHSWAIASIVQAAIHREGVLDWMQNKGTTEALCFRLAPLSPRERRIHRDPGSAFRINSVEFSASEIVDDMREFRSGFNFASHAERAQNSDYVGAALVLYDVEGLTMKISGTYAQYRPTAPELASPEEQRAIFGDMMMLCVGCINMGCPLRVLEGNDPIVALPGRFSRVRGKWTWKPLFSSWEDYRGGDAGLDEVLGRLKLSNVSPAQLMTAVSRL</sequence>
<dbReference type="AlphaFoldDB" id="A0A371DJY6"/>
<dbReference type="Gene3D" id="6.10.140.2220">
    <property type="match status" value="1"/>
</dbReference>
<gene>
    <name evidence="6" type="ORF">OH76DRAFT_1554056</name>
</gene>
<dbReference type="PROSITE" id="PS50865">
    <property type="entry name" value="ZF_MYND_2"/>
    <property type="match status" value="1"/>
</dbReference>
<protein>
    <recommendedName>
        <fullName evidence="5">MYND-type domain-containing protein</fullName>
    </recommendedName>
</protein>
<name>A0A371DJY6_9APHY</name>
<proteinExistence type="predicted"/>
<dbReference type="InterPro" id="IPR002893">
    <property type="entry name" value="Znf_MYND"/>
</dbReference>
<dbReference type="STRING" id="139420.A0A371DJY6"/>
<keyword evidence="1" id="KW-0479">Metal-binding</keyword>
<accession>A0A371DJY6</accession>
<dbReference type="PROSITE" id="PS01360">
    <property type="entry name" value="ZF_MYND_1"/>
    <property type="match status" value="1"/>
</dbReference>
<evidence type="ECO:0000256" key="3">
    <source>
        <dbReference type="ARBA" id="ARBA00022833"/>
    </source>
</evidence>
<evidence type="ECO:0000313" key="6">
    <source>
        <dbReference type="EMBL" id="RDX52851.1"/>
    </source>
</evidence>
<dbReference type="GO" id="GO:0008270">
    <property type="term" value="F:zinc ion binding"/>
    <property type="evidence" value="ECO:0007669"/>
    <property type="project" value="UniProtKB-KW"/>
</dbReference>
<keyword evidence="3" id="KW-0862">Zinc</keyword>
<feature type="domain" description="MYND-type" evidence="5">
    <location>
        <begin position="38"/>
        <end position="76"/>
    </location>
</feature>
<dbReference type="EMBL" id="KZ857389">
    <property type="protein sequence ID" value="RDX52851.1"/>
    <property type="molecule type" value="Genomic_DNA"/>
</dbReference>
<dbReference type="SUPFAM" id="SSF144232">
    <property type="entry name" value="HIT/MYND zinc finger-like"/>
    <property type="match status" value="1"/>
</dbReference>
<evidence type="ECO:0000259" key="5">
    <source>
        <dbReference type="PROSITE" id="PS50865"/>
    </source>
</evidence>
<evidence type="ECO:0000313" key="7">
    <source>
        <dbReference type="Proteomes" id="UP000256964"/>
    </source>
</evidence>
<reference evidence="6 7" key="1">
    <citation type="journal article" date="2018" name="Biotechnol. Biofuels">
        <title>Integrative visual omics of the white-rot fungus Polyporus brumalis exposes the biotechnological potential of its oxidative enzymes for delignifying raw plant biomass.</title>
        <authorList>
            <person name="Miyauchi S."/>
            <person name="Rancon A."/>
            <person name="Drula E."/>
            <person name="Hage H."/>
            <person name="Chaduli D."/>
            <person name="Favel A."/>
            <person name="Grisel S."/>
            <person name="Henrissat B."/>
            <person name="Herpoel-Gimbert I."/>
            <person name="Ruiz-Duenas F.J."/>
            <person name="Chevret D."/>
            <person name="Hainaut M."/>
            <person name="Lin J."/>
            <person name="Wang M."/>
            <person name="Pangilinan J."/>
            <person name="Lipzen A."/>
            <person name="Lesage-Meessen L."/>
            <person name="Navarro D."/>
            <person name="Riley R."/>
            <person name="Grigoriev I.V."/>
            <person name="Zhou S."/>
            <person name="Raouche S."/>
            <person name="Rosso M.N."/>
        </authorList>
    </citation>
    <scope>NUCLEOTIDE SEQUENCE [LARGE SCALE GENOMIC DNA]</scope>
    <source>
        <strain evidence="6 7">BRFM 1820</strain>
    </source>
</reference>
<dbReference type="Pfam" id="PF01753">
    <property type="entry name" value="zf-MYND"/>
    <property type="match status" value="1"/>
</dbReference>
<organism evidence="6 7">
    <name type="scientific">Lentinus brumalis</name>
    <dbReference type="NCBI Taxonomy" id="2498619"/>
    <lineage>
        <taxon>Eukaryota</taxon>
        <taxon>Fungi</taxon>
        <taxon>Dikarya</taxon>
        <taxon>Basidiomycota</taxon>
        <taxon>Agaricomycotina</taxon>
        <taxon>Agaricomycetes</taxon>
        <taxon>Polyporales</taxon>
        <taxon>Polyporaceae</taxon>
        <taxon>Lentinus</taxon>
    </lineage>
</organism>
<keyword evidence="2 4" id="KW-0863">Zinc-finger</keyword>
<dbReference type="OrthoDB" id="2757990at2759"/>
<evidence type="ECO:0000256" key="1">
    <source>
        <dbReference type="ARBA" id="ARBA00022723"/>
    </source>
</evidence>
<evidence type="ECO:0000256" key="4">
    <source>
        <dbReference type="PROSITE-ProRule" id="PRU00134"/>
    </source>
</evidence>
<evidence type="ECO:0000256" key="2">
    <source>
        <dbReference type="ARBA" id="ARBA00022771"/>
    </source>
</evidence>